<feature type="transmembrane region" description="Helical" evidence="1">
    <location>
        <begin position="141"/>
        <end position="164"/>
    </location>
</feature>
<evidence type="ECO:0000313" key="2">
    <source>
        <dbReference type="EMBL" id="ATY65406.1"/>
    </source>
</evidence>
<dbReference type="AlphaFoldDB" id="A0A2H4SQN2"/>
<feature type="transmembrane region" description="Helical" evidence="1">
    <location>
        <begin position="191"/>
        <end position="212"/>
    </location>
</feature>
<gene>
    <name evidence="2" type="ORF">A9K55_001278</name>
</gene>
<dbReference type="OrthoDB" id="5293596at2759"/>
<organism evidence="2 3">
    <name type="scientific">Cordyceps militaris</name>
    <name type="common">Caterpillar fungus</name>
    <name type="synonym">Clavaria militaris</name>
    <dbReference type="NCBI Taxonomy" id="73501"/>
    <lineage>
        <taxon>Eukaryota</taxon>
        <taxon>Fungi</taxon>
        <taxon>Dikarya</taxon>
        <taxon>Ascomycota</taxon>
        <taxon>Pezizomycotina</taxon>
        <taxon>Sordariomycetes</taxon>
        <taxon>Hypocreomycetidae</taxon>
        <taxon>Hypocreales</taxon>
        <taxon>Cordycipitaceae</taxon>
        <taxon>Cordyceps</taxon>
    </lineage>
</organism>
<feature type="transmembrane region" description="Helical" evidence="1">
    <location>
        <begin position="88"/>
        <end position="110"/>
    </location>
</feature>
<name>A0A2H4SQN2_CORMI</name>
<feature type="transmembrane region" description="Helical" evidence="1">
    <location>
        <begin position="264"/>
        <end position="283"/>
    </location>
</feature>
<evidence type="ECO:0000313" key="3">
    <source>
        <dbReference type="Proteomes" id="UP000323067"/>
    </source>
</evidence>
<keyword evidence="1" id="KW-1133">Transmembrane helix</keyword>
<dbReference type="VEuPathDB" id="FungiDB:A9K55_001278"/>
<feature type="transmembrane region" description="Helical" evidence="1">
    <location>
        <begin position="48"/>
        <end position="68"/>
    </location>
</feature>
<evidence type="ECO:0000256" key="1">
    <source>
        <dbReference type="SAM" id="Phobius"/>
    </source>
</evidence>
<dbReference type="VEuPathDB" id="FungiDB:CCM_08341"/>
<reference evidence="2 3" key="1">
    <citation type="journal article" date="2017" name="BMC Genomics">
        <title>Chromosome level assembly and secondary metabolite potential of the parasitic fungus Cordyceps militaris.</title>
        <authorList>
            <person name="Kramer G.J."/>
            <person name="Nodwell J.R."/>
        </authorList>
    </citation>
    <scope>NUCLEOTIDE SEQUENCE [LARGE SCALE GENOMIC DNA]</scope>
    <source>
        <strain evidence="2 3">ATCC 34164</strain>
    </source>
</reference>
<keyword evidence="1" id="KW-0472">Membrane</keyword>
<dbReference type="EMBL" id="CP023326">
    <property type="protein sequence ID" value="ATY65406.1"/>
    <property type="molecule type" value="Genomic_DNA"/>
</dbReference>
<dbReference type="Proteomes" id="UP000323067">
    <property type="component" value="Chromosome iii"/>
</dbReference>
<proteinExistence type="predicted"/>
<protein>
    <submittedName>
        <fullName evidence="2">Uncharacterized protein</fullName>
    </submittedName>
</protein>
<accession>A0A2H4SQN2</accession>
<sequence>MARDTTPLLPRPLNGPLPFPVPHRVQEHAPHLRACHSPWNWMPQRRLVNLRGLALAFLTSTGVGAYWFKFTEFRDHSIWFLAFHFGTIAYVLAVVFHLIVFGWAFTHLYYPDGERFTKGVESLAVRAFSLPSNLGSPRKQFWFHFFYTTTTVFAFMSAALYWLVTRPHNPQATMVGGPITDLLGEGWFKSFAMFTLYTTPAITMLIETIFFNSIKTPQSLGSHVLGLVSMSGLYLPWAALGGHLTGCYPFFWLNPDFVGSKEAVALYCLGFLGLAPLNLVFLLKQVVIALRERMTRSPPPSV</sequence>
<feature type="transmembrane region" description="Helical" evidence="1">
    <location>
        <begin position="224"/>
        <end position="244"/>
    </location>
</feature>
<keyword evidence="1" id="KW-0812">Transmembrane</keyword>